<reference evidence="1" key="2">
    <citation type="journal article" date="2015" name="Data Brief">
        <title>Shoot transcriptome of the giant reed, Arundo donax.</title>
        <authorList>
            <person name="Barrero R.A."/>
            <person name="Guerrero F.D."/>
            <person name="Moolhuijzen P."/>
            <person name="Goolsby J.A."/>
            <person name="Tidwell J."/>
            <person name="Bellgard S.E."/>
            <person name="Bellgard M.I."/>
        </authorList>
    </citation>
    <scope>NUCLEOTIDE SEQUENCE</scope>
    <source>
        <tissue evidence="1">Shoot tissue taken approximately 20 cm above the soil surface</tissue>
    </source>
</reference>
<protein>
    <submittedName>
        <fullName evidence="1">Uncharacterized protein</fullName>
    </submittedName>
</protein>
<sequence>MSATASAPSAPGTS</sequence>
<name>A0A0A8ZXM1_ARUDO</name>
<organism evidence="1">
    <name type="scientific">Arundo donax</name>
    <name type="common">Giant reed</name>
    <name type="synonym">Donax arundinaceus</name>
    <dbReference type="NCBI Taxonomy" id="35708"/>
    <lineage>
        <taxon>Eukaryota</taxon>
        <taxon>Viridiplantae</taxon>
        <taxon>Streptophyta</taxon>
        <taxon>Embryophyta</taxon>
        <taxon>Tracheophyta</taxon>
        <taxon>Spermatophyta</taxon>
        <taxon>Magnoliopsida</taxon>
        <taxon>Liliopsida</taxon>
        <taxon>Poales</taxon>
        <taxon>Poaceae</taxon>
        <taxon>PACMAD clade</taxon>
        <taxon>Arundinoideae</taxon>
        <taxon>Arundineae</taxon>
        <taxon>Arundo</taxon>
    </lineage>
</organism>
<accession>A0A0A8ZXM1</accession>
<evidence type="ECO:0000313" key="1">
    <source>
        <dbReference type="EMBL" id="JAD44089.1"/>
    </source>
</evidence>
<reference evidence="1" key="1">
    <citation type="submission" date="2014-09" db="EMBL/GenBank/DDBJ databases">
        <authorList>
            <person name="Magalhaes I.L.F."/>
            <person name="Oliveira U."/>
            <person name="Santos F.R."/>
            <person name="Vidigal T.H.D.A."/>
            <person name="Brescovit A.D."/>
            <person name="Santos A.J."/>
        </authorList>
    </citation>
    <scope>NUCLEOTIDE SEQUENCE</scope>
    <source>
        <tissue evidence="1">Shoot tissue taken approximately 20 cm above the soil surface</tissue>
    </source>
</reference>
<proteinExistence type="predicted"/>
<dbReference type="EMBL" id="GBRH01253806">
    <property type="protein sequence ID" value="JAD44089.1"/>
    <property type="molecule type" value="Transcribed_RNA"/>
</dbReference>